<feature type="transmembrane region" description="Helical" evidence="6">
    <location>
        <begin position="117"/>
        <end position="141"/>
    </location>
</feature>
<feature type="transmembrane region" description="Helical" evidence="6">
    <location>
        <begin position="147"/>
        <end position="170"/>
    </location>
</feature>
<dbReference type="RefSeq" id="WP_347721507.1">
    <property type="nucleotide sequence ID" value="NZ_CP104395.1"/>
</dbReference>
<dbReference type="Proteomes" id="UP001218034">
    <property type="component" value="Chromosome"/>
</dbReference>
<dbReference type="PANTHER" id="PTHR42709:SF6">
    <property type="entry name" value="UNDECAPRENYL PHOSPHATE TRANSPORTER A"/>
    <property type="match status" value="1"/>
</dbReference>
<comment type="subcellular location">
    <subcellularLocation>
        <location evidence="1">Cell membrane</location>
        <topology evidence="1">Multi-pass membrane protein</topology>
    </subcellularLocation>
</comment>
<keyword evidence="2" id="KW-1003">Cell membrane</keyword>
<evidence type="ECO:0000256" key="3">
    <source>
        <dbReference type="ARBA" id="ARBA00022692"/>
    </source>
</evidence>
<evidence type="ECO:0000256" key="2">
    <source>
        <dbReference type="ARBA" id="ARBA00022475"/>
    </source>
</evidence>
<dbReference type="EMBL" id="CP104395">
    <property type="protein sequence ID" value="WEL19673.1"/>
    <property type="molecule type" value="Genomic_DNA"/>
</dbReference>
<evidence type="ECO:0000256" key="1">
    <source>
        <dbReference type="ARBA" id="ARBA00004651"/>
    </source>
</evidence>
<name>A0ABY8CIF2_9ARCH</name>
<evidence type="ECO:0000313" key="9">
    <source>
        <dbReference type="Proteomes" id="UP001218034"/>
    </source>
</evidence>
<reference evidence="8 9" key="1">
    <citation type="submission" date="2022-09" db="EMBL/GenBank/DDBJ databases">
        <title>Xylan utilization by haloarchaea-nanohaloarchaea associations.</title>
        <authorList>
            <person name="Yakimov M."/>
        </authorList>
    </citation>
    <scope>NUCLEOTIDE SEQUENCE [LARGE SCALE GENOMIC DNA]</scope>
    <source>
        <strain evidence="8 9">SVXNc</strain>
    </source>
</reference>
<dbReference type="Pfam" id="PF09335">
    <property type="entry name" value="VTT_dom"/>
    <property type="match status" value="1"/>
</dbReference>
<keyword evidence="3 6" id="KW-0812">Transmembrane</keyword>
<evidence type="ECO:0000259" key="7">
    <source>
        <dbReference type="Pfam" id="PF09335"/>
    </source>
</evidence>
<feature type="domain" description="VTT" evidence="7">
    <location>
        <begin position="54"/>
        <end position="167"/>
    </location>
</feature>
<proteinExistence type="predicted"/>
<evidence type="ECO:0000256" key="5">
    <source>
        <dbReference type="ARBA" id="ARBA00023136"/>
    </source>
</evidence>
<dbReference type="PANTHER" id="PTHR42709">
    <property type="entry name" value="ALKALINE PHOSPHATASE LIKE PROTEIN"/>
    <property type="match status" value="1"/>
</dbReference>
<keyword evidence="9" id="KW-1185">Reference proteome</keyword>
<gene>
    <name evidence="8" type="primary">dedA</name>
    <name evidence="8" type="ORF">SVXNc_0659</name>
</gene>
<evidence type="ECO:0000313" key="8">
    <source>
        <dbReference type="EMBL" id="WEL19673.1"/>
    </source>
</evidence>
<feature type="transmembrane region" description="Helical" evidence="6">
    <location>
        <begin position="182"/>
        <end position="201"/>
    </location>
</feature>
<protein>
    <submittedName>
        <fullName evidence="8">Membrane-associated protein, DedA family</fullName>
    </submittedName>
</protein>
<keyword evidence="4 6" id="KW-1133">Transmembrane helix</keyword>
<evidence type="ECO:0000256" key="4">
    <source>
        <dbReference type="ARBA" id="ARBA00022989"/>
    </source>
</evidence>
<sequence length="216" mass="24249">MIEQQIIELIQQHGVLAVMAGAMIEEILVPIPSPLIPMAAGSIILEPYSMVQTAALHAFFIIALPASIASVISSYFVYAIAYFGGEPIIRRYGKYLDLRWDEVQQLERHFGGRREKYLVFAFRAIPIVPLSLVSGAAGLFQMEWKSYSVWTFMGMLPRNFALAMLGWYFADSLIQISTQISSASRAVAVLTVATVGGFILYRKTQSLYKYLLFEKF</sequence>
<evidence type="ECO:0000256" key="6">
    <source>
        <dbReference type="SAM" id="Phobius"/>
    </source>
</evidence>
<dbReference type="InterPro" id="IPR032816">
    <property type="entry name" value="VTT_dom"/>
</dbReference>
<dbReference type="InterPro" id="IPR051311">
    <property type="entry name" value="DedA_domain"/>
</dbReference>
<dbReference type="GeneID" id="90590096"/>
<organism evidence="8 9">
    <name type="scientific">Candidatus Nanohalococcus occultus</name>
    <dbReference type="NCBI Taxonomy" id="2978047"/>
    <lineage>
        <taxon>Archaea</taxon>
        <taxon>Candidatus Nanohalarchaeota</taxon>
        <taxon>Candidatus Nanohalarchaeota incertae sedis</taxon>
        <taxon>Candidatus Nanohalococcus</taxon>
    </lineage>
</organism>
<feature type="transmembrane region" description="Helical" evidence="6">
    <location>
        <begin position="55"/>
        <end position="84"/>
    </location>
</feature>
<accession>A0ABY8CIF2</accession>
<keyword evidence="5 6" id="KW-0472">Membrane</keyword>